<feature type="transmembrane region" description="Helical" evidence="2">
    <location>
        <begin position="96"/>
        <end position="114"/>
    </location>
</feature>
<evidence type="ECO:0000313" key="3">
    <source>
        <dbReference type="EMBL" id="CAK68670.1"/>
    </source>
</evidence>
<feature type="compositionally biased region" description="Basic and acidic residues" evidence="1">
    <location>
        <begin position="63"/>
        <end position="81"/>
    </location>
</feature>
<dbReference type="EMBL" id="CT868062">
    <property type="protein sequence ID" value="CAK68670.1"/>
    <property type="molecule type" value="Genomic_DNA"/>
</dbReference>
<dbReference type="RefSeq" id="XP_001436067.1">
    <property type="nucleotide sequence ID" value="XM_001436030.1"/>
</dbReference>
<evidence type="ECO:0000313" key="4">
    <source>
        <dbReference type="Proteomes" id="UP000000600"/>
    </source>
</evidence>
<dbReference type="HOGENOM" id="CLU_2113674_0_0_1"/>
<keyword evidence="2" id="KW-0472">Membrane</keyword>
<dbReference type="KEGG" id="ptm:GSPATT00037455001"/>
<dbReference type="GeneID" id="5021852"/>
<keyword evidence="2" id="KW-1133">Transmembrane helix</keyword>
<evidence type="ECO:0000256" key="2">
    <source>
        <dbReference type="SAM" id="Phobius"/>
    </source>
</evidence>
<name>A0CD03_PARTE</name>
<dbReference type="InParanoid" id="A0CD03"/>
<evidence type="ECO:0000256" key="1">
    <source>
        <dbReference type="SAM" id="MobiDB-lite"/>
    </source>
</evidence>
<accession>A0CD03</accession>
<dbReference type="AlphaFoldDB" id="A0CD03"/>
<sequence>MTLENCEGFKMPCSLQHIKDIEIEEPTNGGEQKIQDTEKTQLKVKNKHQDLIKNAVKSYCNMEQRKHSQQERSRTLQRRESREKVVKEVKQNFRHVYIFAIIGLCMITLIFLILQ</sequence>
<feature type="region of interest" description="Disordered" evidence="1">
    <location>
        <begin position="62"/>
        <end position="81"/>
    </location>
</feature>
<proteinExistence type="predicted"/>
<dbReference type="Proteomes" id="UP000000600">
    <property type="component" value="Unassembled WGS sequence"/>
</dbReference>
<reference evidence="3 4" key="1">
    <citation type="journal article" date="2006" name="Nature">
        <title>Global trends of whole-genome duplications revealed by the ciliate Paramecium tetraurelia.</title>
        <authorList>
            <consortium name="Genoscope"/>
            <person name="Aury J.-M."/>
            <person name="Jaillon O."/>
            <person name="Duret L."/>
            <person name="Noel B."/>
            <person name="Jubin C."/>
            <person name="Porcel B.M."/>
            <person name="Segurens B."/>
            <person name="Daubin V."/>
            <person name="Anthouard V."/>
            <person name="Aiach N."/>
            <person name="Arnaiz O."/>
            <person name="Billaut A."/>
            <person name="Beisson J."/>
            <person name="Blanc I."/>
            <person name="Bouhouche K."/>
            <person name="Camara F."/>
            <person name="Duharcourt S."/>
            <person name="Guigo R."/>
            <person name="Gogendeau D."/>
            <person name="Katinka M."/>
            <person name="Keller A.-M."/>
            <person name="Kissmehl R."/>
            <person name="Klotz C."/>
            <person name="Koll F."/>
            <person name="Le Moue A."/>
            <person name="Lepere C."/>
            <person name="Malinsky S."/>
            <person name="Nowacki M."/>
            <person name="Nowak J.K."/>
            <person name="Plattner H."/>
            <person name="Poulain J."/>
            <person name="Ruiz F."/>
            <person name="Serrano V."/>
            <person name="Zagulski M."/>
            <person name="Dessen P."/>
            <person name="Betermier M."/>
            <person name="Weissenbach J."/>
            <person name="Scarpelli C."/>
            <person name="Schachter V."/>
            <person name="Sperling L."/>
            <person name="Meyer E."/>
            <person name="Cohen J."/>
            <person name="Wincker P."/>
        </authorList>
    </citation>
    <scope>NUCLEOTIDE SEQUENCE [LARGE SCALE GENOMIC DNA]</scope>
    <source>
        <strain evidence="3 4">Stock d4-2</strain>
    </source>
</reference>
<organism evidence="3 4">
    <name type="scientific">Paramecium tetraurelia</name>
    <dbReference type="NCBI Taxonomy" id="5888"/>
    <lineage>
        <taxon>Eukaryota</taxon>
        <taxon>Sar</taxon>
        <taxon>Alveolata</taxon>
        <taxon>Ciliophora</taxon>
        <taxon>Intramacronucleata</taxon>
        <taxon>Oligohymenophorea</taxon>
        <taxon>Peniculida</taxon>
        <taxon>Parameciidae</taxon>
        <taxon>Paramecium</taxon>
    </lineage>
</organism>
<gene>
    <name evidence="3" type="ORF">GSPATT00037455001</name>
</gene>
<keyword evidence="4" id="KW-1185">Reference proteome</keyword>
<keyword evidence="2" id="KW-0812">Transmembrane</keyword>
<protein>
    <submittedName>
        <fullName evidence="3">Uncharacterized protein</fullName>
    </submittedName>
</protein>